<dbReference type="RefSeq" id="WP_315730850.1">
    <property type="nucleotide sequence ID" value="NZ_JAVYII010000001.1"/>
</dbReference>
<feature type="DNA-binding region" description="H-T-H motif" evidence="4">
    <location>
        <begin position="37"/>
        <end position="56"/>
    </location>
</feature>
<evidence type="ECO:0000313" key="6">
    <source>
        <dbReference type="EMBL" id="MDT9591814.1"/>
    </source>
</evidence>
<name>A0ABU3PRG9_9ACTN</name>
<feature type="domain" description="HTH tetR-type" evidence="5">
    <location>
        <begin position="14"/>
        <end position="74"/>
    </location>
</feature>
<protein>
    <submittedName>
        <fullName evidence="6">TetR/AcrR family transcriptional regulator</fullName>
    </submittedName>
</protein>
<dbReference type="PANTHER" id="PTHR30055">
    <property type="entry name" value="HTH-TYPE TRANSCRIPTIONAL REGULATOR RUTR"/>
    <property type="match status" value="1"/>
</dbReference>
<dbReference type="InterPro" id="IPR001647">
    <property type="entry name" value="HTH_TetR"/>
</dbReference>
<keyword evidence="7" id="KW-1185">Reference proteome</keyword>
<evidence type="ECO:0000256" key="4">
    <source>
        <dbReference type="PROSITE-ProRule" id="PRU00335"/>
    </source>
</evidence>
<dbReference type="PROSITE" id="PS50977">
    <property type="entry name" value="HTH_TETR_2"/>
    <property type="match status" value="1"/>
</dbReference>
<dbReference type="PROSITE" id="PS01081">
    <property type="entry name" value="HTH_TETR_1"/>
    <property type="match status" value="1"/>
</dbReference>
<dbReference type="InterPro" id="IPR050109">
    <property type="entry name" value="HTH-type_TetR-like_transc_reg"/>
</dbReference>
<dbReference type="Gene3D" id="1.10.357.10">
    <property type="entry name" value="Tetracycline Repressor, domain 2"/>
    <property type="match status" value="1"/>
</dbReference>
<evidence type="ECO:0000256" key="1">
    <source>
        <dbReference type="ARBA" id="ARBA00023015"/>
    </source>
</evidence>
<dbReference type="Pfam" id="PF16859">
    <property type="entry name" value="TetR_C_11"/>
    <property type="match status" value="1"/>
</dbReference>
<evidence type="ECO:0000259" key="5">
    <source>
        <dbReference type="PROSITE" id="PS50977"/>
    </source>
</evidence>
<dbReference type="InterPro" id="IPR023772">
    <property type="entry name" value="DNA-bd_HTH_TetR-type_CS"/>
</dbReference>
<sequence length="206" mass="22045">MSIRRPSCRPRVEGDREQEIRDATVEVLAEVGYDRLTMDAVAKAAQASKATLYRRWSTKAALVVDSLCSLKAGPETPVDTGSLRGDLLAAFGGEKGFVNHSLMAAFTSVLTALTTDEELATGFRERFIGPKLAVSREIYARAKTRGEIRPDLDLDLLEPALPGIILHRAIVLGDPPTPDLVARVIDQIILPAATAPAAVPTASATT</sequence>
<keyword evidence="2 4" id="KW-0238">DNA-binding</keyword>
<keyword evidence="3" id="KW-0804">Transcription</keyword>
<gene>
    <name evidence="6" type="ORF">RDV89_01950</name>
</gene>
<evidence type="ECO:0000256" key="3">
    <source>
        <dbReference type="ARBA" id="ARBA00023163"/>
    </source>
</evidence>
<reference evidence="6 7" key="1">
    <citation type="submission" date="2023-08" db="EMBL/GenBank/DDBJ databases">
        <title>Nocardioides seae sp. nov., a bacterium isolated from a soil.</title>
        <authorList>
            <person name="Wang X."/>
        </authorList>
    </citation>
    <scope>NUCLEOTIDE SEQUENCE [LARGE SCALE GENOMIC DNA]</scope>
    <source>
        <strain evidence="6 7">YZH12</strain>
    </source>
</reference>
<dbReference type="SUPFAM" id="SSF48498">
    <property type="entry name" value="Tetracyclin repressor-like, C-terminal domain"/>
    <property type="match status" value="1"/>
</dbReference>
<dbReference type="PRINTS" id="PR00455">
    <property type="entry name" value="HTHTETR"/>
</dbReference>
<dbReference type="Proteomes" id="UP001268542">
    <property type="component" value="Unassembled WGS sequence"/>
</dbReference>
<proteinExistence type="predicted"/>
<dbReference type="InterPro" id="IPR036271">
    <property type="entry name" value="Tet_transcr_reg_TetR-rel_C_sf"/>
</dbReference>
<accession>A0ABU3PRG9</accession>
<evidence type="ECO:0000256" key="2">
    <source>
        <dbReference type="ARBA" id="ARBA00023125"/>
    </source>
</evidence>
<dbReference type="Gene3D" id="1.10.10.60">
    <property type="entry name" value="Homeodomain-like"/>
    <property type="match status" value="1"/>
</dbReference>
<dbReference type="InterPro" id="IPR009057">
    <property type="entry name" value="Homeodomain-like_sf"/>
</dbReference>
<keyword evidence="1" id="KW-0805">Transcription regulation</keyword>
<organism evidence="6 7">
    <name type="scientific">Nocardioides imazamoxiresistens</name>
    <dbReference type="NCBI Taxonomy" id="3231893"/>
    <lineage>
        <taxon>Bacteria</taxon>
        <taxon>Bacillati</taxon>
        <taxon>Actinomycetota</taxon>
        <taxon>Actinomycetes</taxon>
        <taxon>Propionibacteriales</taxon>
        <taxon>Nocardioidaceae</taxon>
        <taxon>Nocardioides</taxon>
    </lineage>
</organism>
<dbReference type="PANTHER" id="PTHR30055:SF148">
    <property type="entry name" value="TETR-FAMILY TRANSCRIPTIONAL REGULATOR"/>
    <property type="match status" value="1"/>
</dbReference>
<dbReference type="Pfam" id="PF00440">
    <property type="entry name" value="TetR_N"/>
    <property type="match status" value="1"/>
</dbReference>
<evidence type="ECO:0000313" key="7">
    <source>
        <dbReference type="Proteomes" id="UP001268542"/>
    </source>
</evidence>
<dbReference type="SUPFAM" id="SSF46689">
    <property type="entry name" value="Homeodomain-like"/>
    <property type="match status" value="1"/>
</dbReference>
<dbReference type="InterPro" id="IPR011075">
    <property type="entry name" value="TetR_C"/>
</dbReference>
<dbReference type="EMBL" id="JAVYII010000001">
    <property type="protein sequence ID" value="MDT9591814.1"/>
    <property type="molecule type" value="Genomic_DNA"/>
</dbReference>
<comment type="caution">
    <text evidence="6">The sequence shown here is derived from an EMBL/GenBank/DDBJ whole genome shotgun (WGS) entry which is preliminary data.</text>
</comment>